<evidence type="ECO:0000313" key="5">
    <source>
        <dbReference type="EMBL" id="ADY57050.1"/>
    </source>
</evidence>
<evidence type="ECO:0000259" key="4">
    <source>
        <dbReference type="Pfam" id="PF13386"/>
    </source>
</evidence>
<keyword evidence="6" id="KW-1185">Reference proteome</keyword>
<dbReference type="Gene3D" id="2.60.40.3630">
    <property type="match status" value="1"/>
</dbReference>
<dbReference type="Gene3D" id="2.60.40.420">
    <property type="entry name" value="Cupredoxins - blue copper proteins"/>
    <property type="match status" value="1"/>
</dbReference>
<dbReference type="Pfam" id="PF13386">
    <property type="entry name" value="DsbD_2"/>
    <property type="match status" value="1"/>
</dbReference>
<dbReference type="eggNOG" id="COG4633">
    <property type="taxonomic scope" value="Bacteria"/>
</dbReference>
<dbReference type="eggNOG" id="COG2836">
    <property type="taxonomic scope" value="Bacteria"/>
</dbReference>
<proteinExistence type="predicted"/>
<dbReference type="InterPro" id="IPR039447">
    <property type="entry name" value="UreH-like_TM_dom"/>
</dbReference>
<feature type="transmembrane region" description="Helical" evidence="2">
    <location>
        <begin position="193"/>
        <end position="217"/>
    </location>
</feature>
<feature type="transmembrane region" description="Helical" evidence="2">
    <location>
        <begin position="223"/>
        <end position="247"/>
    </location>
</feature>
<organism evidence="5 6">
    <name type="scientific">Syntrophobotulus glycolicus (strain DSM 8271 / FlGlyR)</name>
    <dbReference type="NCBI Taxonomy" id="645991"/>
    <lineage>
        <taxon>Bacteria</taxon>
        <taxon>Bacillati</taxon>
        <taxon>Bacillota</taxon>
        <taxon>Clostridia</taxon>
        <taxon>Eubacteriales</taxon>
        <taxon>Desulfitobacteriaceae</taxon>
        <taxon>Syntrophobotulus</taxon>
    </lineage>
</organism>
<protein>
    <submittedName>
        <fullName evidence="5">Ig domain protein</fullName>
    </submittedName>
</protein>
<feature type="compositionally biased region" description="Polar residues" evidence="1">
    <location>
        <begin position="417"/>
        <end position="434"/>
    </location>
</feature>
<dbReference type="RefSeq" id="WP_013625870.1">
    <property type="nucleotide sequence ID" value="NC_015172.1"/>
</dbReference>
<dbReference type="Pfam" id="PF07523">
    <property type="entry name" value="Big_3"/>
    <property type="match status" value="1"/>
</dbReference>
<feature type="region of interest" description="Disordered" evidence="1">
    <location>
        <begin position="402"/>
        <end position="442"/>
    </location>
</feature>
<feature type="transmembrane region" description="Helical" evidence="2">
    <location>
        <begin position="259"/>
        <end position="280"/>
    </location>
</feature>
<dbReference type="Proteomes" id="UP000007488">
    <property type="component" value="Chromosome"/>
</dbReference>
<reference evidence="6" key="2">
    <citation type="submission" date="2011-02" db="EMBL/GenBank/DDBJ databases">
        <title>The complete genome of Syntrophobotulus glycolicus DSM 8271.</title>
        <authorList>
            <person name="Lucas S."/>
            <person name="Copeland A."/>
            <person name="Lapidus A."/>
            <person name="Bruce D."/>
            <person name="Goodwin L."/>
            <person name="Pitluck S."/>
            <person name="Kyrpides N."/>
            <person name="Mavromatis K."/>
            <person name="Pagani I."/>
            <person name="Ivanova N."/>
            <person name="Mikhailova N."/>
            <person name="Chertkov O."/>
            <person name="Held B."/>
            <person name="Detter J.C."/>
            <person name="Tapia R."/>
            <person name="Han C."/>
            <person name="Land M."/>
            <person name="Hauser L."/>
            <person name="Markowitz V."/>
            <person name="Cheng J.-F."/>
            <person name="Hugenholtz P."/>
            <person name="Woyke T."/>
            <person name="Wu D."/>
            <person name="Spring S."/>
            <person name="Schroeder M."/>
            <person name="Brambilla E."/>
            <person name="Klenk H.-P."/>
            <person name="Eisen J.A."/>
        </authorList>
    </citation>
    <scope>NUCLEOTIDE SEQUENCE [LARGE SCALE GENOMIC DNA]</scope>
    <source>
        <strain evidence="6">DSM 8271 / FlGlyR</strain>
    </source>
</reference>
<dbReference type="EMBL" id="CP002547">
    <property type="protein sequence ID" value="ADY57050.1"/>
    <property type="molecule type" value="Genomic_DNA"/>
</dbReference>
<dbReference type="STRING" id="645991.Sgly_2779"/>
<dbReference type="InterPro" id="IPR008972">
    <property type="entry name" value="Cupredoxin"/>
</dbReference>
<gene>
    <name evidence="5" type="ordered locus">Sgly_2779</name>
</gene>
<accession>F0SXY9</accession>
<feature type="transmembrane region" description="Helical" evidence="2">
    <location>
        <begin position="21"/>
        <end position="43"/>
    </location>
</feature>
<dbReference type="PANTHER" id="PTHR42208">
    <property type="entry name" value="HEAVY METAL TRANSPORTER-RELATED"/>
    <property type="match status" value="1"/>
</dbReference>
<feature type="domain" description="Urease accessory protein UreH-like transmembrane" evidence="4">
    <location>
        <begin position="72"/>
        <end position="273"/>
    </location>
</feature>
<dbReference type="HOGENOM" id="CLU_420298_0_0_9"/>
<evidence type="ECO:0000259" key="3">
    <source>
        <dbReference type="Pfam" id="PF07523"/>
    </source>
</evidence>
<dbReference type="AlphaFoldDB" id="F0SXY9"/>
<feature type="transmembrane region" description="Helical" evidence="2">
    <location>
        <begin position="123"/>
        <end position="146"/>
    </location>
</feature>
<sequence length="652" mass="71230">MIQPILRKIHRYYSERLINKKMLILIIVLTGIIAVSAGLKFIFHVDGSTFFSDLFLLKYLPRLDNNASYGLLFIFGVLTSFHCIGMCGGIAISQTIRRRQAEGEKNKAHTLILPSLFYNLGRVISYTLVGAIVGGLGQIISFSGVWKGIVPIIGGIFMLIMAINLMGIFPFLRRLNIRVPSFFAKKLFRENQYSPLLIGILTGLMPCGPLQMVQLYALSTRSVIHGATSMFVFSLGTVPLLFTFGILNTFLNRKFTKVIIKFSAVLVLFLGIVMIGRGLALSGLSFGMMNMTNGENAVAAVDPDGKSQTLRTELKPDSFPAIAVVKGIPVKWTMSVEQENLNDCNKALQAPKLKIETSLHVGDNLIEFTPAETGDFIYTCWMGMIKSKITVVENIDELKKVRIQDPGSGDHDRTANHENTQGNAQTDQESSPAAQSLPGAIQESKTVPEKIAITKPADKLTYKVGDQLVITGIEVTGTYRDGTKAVIPVTAANVTGFDSSAARDRQTLTITVAGKTAAYTISIKGAPIEQTLTGYIQDAHCFFAFANPAEDTKGCLSMRSCAKSGYGITILQNDGSKKFCFFDGEFAVFADGKTFDGTGSQLTAWNLIRNTKKQNNITITVTGTFTGTEKIYADNGRSYTFPVLRVSSLVEH</sequence>
<evidence type="ECO:0000256" key="1">
    <source>
        <dbReference type="SAM" id="MobiDB-lite"/>
    </source>
</evidence>
<feature type="compositionally biased region" description="Basic and acidic residues" evidence="1">
    <location>
        <begin position="402"/>
        <end position="416"/>
    </location>
</feature>
<evidence type="ECO:0000313" key="6">
    <source>
        <dbReference type="Proteomes" id="UP000007488"/>
    </source>
</evidence>
<keyword evidence="2" id="KW-1133">Transmembrane helix</keyword>
<dbReference type="OrthoDB" id="9813965at2"/>
<dbReference type="InterPro" id="IPR022038">
    <property type="entry name" value="Ig-like_bact"/>
</dbReference>
<keyword evidence="2" id="KW-0472">Membrane</keyword>
<evidence type="ECO:0000256" key="2">
    <source>
        <dbReference type="SAM" id="Phobius"/>
    </source>
</evidence>
<feature type="transmembrane region" description="Helical" evidence="2">
    <location>
        <begin position="152"/>
        <end position="172"/>
    </location>
</feature>
<feature type="transmembrane region" description="Helical" evidence="2">
    <location>
        <begin position="69"/>
        <end position="92"/>
    </location>
</feature>
<feature type="domain" description="Ig-like" evidence="3">
    <location>
        <begin position="458"/>
        <end position="521"/>
    </location>
</feature>
<dbReference type="KEGG" id="sgy:Sgly_2779"/>
<dbReference type="PANTHER" id="PTHR42208:SF1">
    <property type="entry name" value="HEAVY METAL TRANSPORTER"/>
    <property type="match status" value="1"/>
</dbReference>
<name>F0SXY9_SYNGF</name>
<reference evidence="5 6" key="1">
    <citation type="journal article" date="2011" name="Stand. Genomic Sci.">
        <title>Complete genome sequence of Syntrophobotulus glycolicus type strain (FlGlyR).</title>
        <authorList>
            <person name="Han C."/>
            <person name="Mwirichia R."/>
            <person name="Chertkov O."/>
            <person name="Held B."/>
            <person name="Lapidus A."/>
            <person name="Nolan M."/>
            <person name="Lucas S."/>
            <person name="Hammon N."/>
            <person name="Deshpande S."/>
            <person name="Cheng J.F."/>
            <person name="Tapia R."/>
            <person name="Goodwin L."/>
            <person name="Pitluck S."/>
            <person name="Huntemann M."/>
            <person name="Liolios K."/>
            <person name="Ivanova N."/>
            <person name="Pagani I."/>
            <person name="Mavromatis K."/>
            <person name="Ovchinikova G."/>
            <person name="Pati A."/>
            <person name="Chen A."/>
            <person name="Palaniappan K."/>
            <person name="Land M."/>
            <person name="Hauser L."/>
            <person name="Brambilla E.M."/>
            <person name="Rohde M."/>
            <person name="Spring S."/>
            <person name="Sikorski J."/>
            <person name="Goker M."/>
            <person name="Woyke T."/>
            <person name="Bristow J."/>
            <person name="Eisen J.A."/>
            <person name="Markowitz V."/>
            <person name="Hugenholtz P."/>
            <person name="Kyrpides N.C."/>
            <person name="Klenk H.P."/>
            <person name="Detter J.C."/>
        </authorList>
    </citation>
    <scope>NUCLEOTIDE SEQUENCE [LARGE SCALE GENOMIC DNA]</scope>
    <source>
        <strain evidence="6">DSM 8271 / FlGlyR</strain>
    </source>
</reference>
<keyword evidence="2" id="KW-0812">Transmembrane</keyword>